<keyword evidence="2" id="KW-1185">Reference proteome</keyword>
<sequence length="134" mass="14879">MQSNTFNTEDELFSPLFLYVSVSWFVLQRKALRASDVVVHKEEEELLTVGQTAVGLVSSSCRMEGTSVYRLLALICLLSCSTNQVLPAGLTVSPRRSQFFEGDSVSLSCEEDNSSAEWTVRRNTTKLNSECGDE</sequence>
<reference evidence="1 2" key="1">
    <citation type="submission" date="2021-06" db="EMBL/GenBank/DDBJ databases">
        <authorList>
            <person name="Palmer J.M."/>
        </authorList>
    </citation>
    <scope>NUCLEOTIDE SEQUENCE [LARGE SCALE GENOMIC DNA]</scope>
    <source>
        <strain evidence="1 2">CL_MEX2019</strain>
        <tissue evidence="1">Muscle</tissue>
    </source>
</reference>
<name>A0ABU7DZ43_9TELE</name>
<evidence type="ECO:0000313" key="2">
    <source>
        <dbReference type="Proteomes" id="UP001352852"/>
    </source>
</evidence>
<organism evidence="1 2">
    <name type="scientific">Characodon lateralis</name>
    <dbReference type="NCBI Taxonomy" id="208331"/>
    <lineage>
        <taxon>Eukaryota</taxon>
        <taxon>Metazoa</taxon>
        <taxon>Chordata</taxon>
        <taxon>Craniata</taxon>
        <taxon>Vertebrata</taxon>
        <taxon>Euteleostomi</taxon>
        <taxon>Actinopterygii</taxon>
        <taxon>Neopterygii</taxon>
        <taxon>Teleostei</taxon>
        <taxon>Neoteleostei</taxon>
        <taxon>Acanthomorphata</taxon>
        <taxon>Ovalentaria</taxon>
        <taxon>Atherinomorphae</taxon>
        <taxon>Cyprinodontiformes</taxon>
        <taxon>Goodeidae</taxon>
        <taxon>Characodon</taxon>
    </lineage>
</organism>
<dbReference type="Gene3D" id="2.60.40.10">
    <property type="entry name" value="Immunoglobulins"/>
    <property type="match status" value="1"/>
</dbReference>
<dbReference type="Proteomes" id="UP001352852">
    <property type="component" value="Unassembled WGS sequence"/>
</dbReference>
<evidence type="ECO:0008006" key="3">
    <source>
        <dbReference type="Google" id="ProtNLM"/>
    </source>
</evidence>
<comment type="caution">
    <text evidence="1">The sequence shown here is derived from an EMBL/GenBank/DDBJ whole genome shotgun (WGS) entry which is preliminary data.</text>
</comment>
<dbReference type="InterPro" id="IPR013783">
    <property type="entry name" value="Ig-like_fold"/>
</dbReference>
<proteinExistence type="predicted"/>
<dbReference type="EMBL" id="JAHUTJ010038235">
    <property type="protein sequence ID" value="MED6279195.1"/>
    <property type="molecule type" value="Genomic_DNA"/>
</dbReference>
<evidence type="ECO:0000313" key="1">
    <source>
        <dbReference type="EMBL" id="MED6279195.1"/>
    </source>
</evidence>
<gene>
    <name evidence="1" type="ORF">CHARACLAT_031984</name>
</gene>
<protein>
    <recommendedName>
        <fullName evidence="3">Ig-like domain-containing protein</fullName>
    </recommendedName>
</protein>
<accession>A0ABU7DZ43</accession>